<dbReference type="GeneID" id="113204161"/>
<reference evidence="3" key="1">
    <citation type="submission" date="2025-08" db="UniProtKB">
        <authorList>
            <consortium name="RefSeq"/>
        </authorList>
    </citation>
    <scope>IDENTIFICATION</scope>
    <source>
        <tissue evidence="3">Whole organism</tissue>
    </source>
</reference>
<dbReference type="AlphaFoldDB" id="A0A6J1S8E5"/>
<dbReference type="Proteomes" id="UP000504606">
    <property type="component" value="Unplaced"/>
</dbReference>
<dbReference type="RefSeq" id="XP_026274991.1">
    <property type="nucleotide sequence ID" value="XM_026419206.2"/>
</dbReference>
<protein>
    <submittedName>
        <fullName evidence="3">Uncharacterized protein LOC113204161</fullName>
    </submittedName>
</protein>
<name>A0A6J1S8E5_FRAOC</name>
<keyword evidence="2" id="KW-1185">Reference proteome</keyword>
<evidence type="ECO:0000313" key="3">
    <source>
        <dbReference type="RefSeq" id="XP_026274991.1"/>
    </source>
</evidence>
<gene>
    <name evidence="3" type="primary">LOC113204161</name>
</gene>
<dbReference type="KEGG" id="foc:113204161"/>
<accession>A0A6J1S8E5</accession>
<evidence type="ECO:0000313" key="2">
    <source>
        <dbReference type="Proteomes" id="UP000504606"/>
    </source>
</evidence>
<evidence type="ECO:0000256" key="1">
    <source>
        <dbReference type="SAM" id="MobiDB-lite"/>
    </source>
</evidence>
<feature type="region of interest" description="Disordered" evidence="1">
    <location>
        <begin position="1"/>
        <end position="36"/>
    </location>
</feature>
<feature type="compositionally biased region" description="Low complexity" evidence="1">
    <location>
        <begin position="1"/>
        <end position="21"/>
    </location>
</feature>
<proteinExistence type="predicted"/>
<organism evidence="2 3">
    <name type="scientific">Frankliniella occidentalis</name>
    <name type="common">Western flower thrips</name>
    <name type="synonym">Euthrips occidentalis</name>
    <dbReference type="NCBI Taxonomy" id="133901"/>
    <lineage>
        <taxon>Eukaryota</taxon>
        <taxon>Metazoa</taxon>
        <taxon>Ecdysozoa</taxon>
        <taxon>Arthropoda</taxon>
        <taxon>Hexapoda</taxon>
        <taxon>Insecta</taxon>
        <taxon>Pterygota</taxon>
        <taxon>Neoptera</taxon>
        <taxon>Paraneoptera</taxon>
        <taxon>Thysanoptera</taxon>
        <taxon>Terebrantia</taxon>
        <taxon>Thripoidea</taxon>
        <taxon>Thripidae</taxon>
        <taxon>Frankliniella</taxon>
    </lineage>
</organism>
<sequence>MELNESNISNSSNDTTNTSITPVNKKPYGSVKKRHGASRLFQEKKEEIAEQRVERKHWNKAMALLNAPLETEDIYCFKNDRSARRIFASSPSLVQEIRRALLRHDWISVSRLYQCYLDVGDNNSAITNKLMIAQLLSNPASNSQLFKDFCCMALGMKGKEIDIFLQTICKLPKEIPRGYIKIRKHKLIVKNKGGDIAPATSYLNATLQEKTDEGDADD</sequence>